<dbReference type="AlphaFoldDB" id="A0A1S8CLQ5"/>
<accession>A0A1S8CLQ5</accession>
<evidence type="ECO:0008006" key="3">
    <source>
        <dbReference type="Google" id="ProtNLM"/>
    </source>
</evidence>
<keyword evidence="2" id="KW-1185">Reference proteome</keyword>
<evidence type="ECO:0000313" key="2">
    <source>
        <dbReference type="Proteomes" id="UP000216021"/>
    </source>
</evidence>
<reference evidence="1 2" key="1">
    <citation type="submission" date="2016-11" db="EMBL/GenBank/DDBJ databases">
        <title>Rahnella oryzae sp. nov., isolated from rice root.</title>
        <authorList>
            <person name="Zhang X.-X."/>
            <person name="Zhang J."/>
        </authorList>
    </citation>
    <scope>NUCLEOTIDE SEQUENCE [LARGE SCALE GENOMIC DNA]</scope>
    <source>
        <strain evidence="1 2">J11-6</strain>
    </source>
</reference>
<name>A0A1S8CLQ5_9GAMM</name>
<proteinExistence type="predicted"/>
<gene>
    <name evidence="1" type="ORF">BMI79_07455</name>
</gene>
<dbReference type="Proteomes" id="UP000216021">
    <property type="component" value="Unassembled WGS sequence"/>
</dbReference>
<evidence type="ECO:0000313" key="1">
    <source>
        <dbReference type="EMBL" id="OMQ24651.1"/>
    </source>
</evidence>
<organism evidence="1 2">
    <name type="scientific">Serratia oryzae</name>
    <dbReference type="NCBI Taxonomy" id="2034155"/>
    <lineage>
        <taxon>Bacteria</taxon>
        <taxon>Pseudomonadati</taxon>
        <taxon>Pseudomonadota</taxon>
        <taxon>Gammaproteobacteria</taxon>
        <taxon>Enterobacterales</taxon>
        <taxon>Yersiniaceae</taxon>
        <taxon>Serratia</taxon>
    </lineage>
</organism>
<dbReference type="EMBL" id="MOXD01000003">
    <property type="protein sequence ID" value="OMQ24651.1"/>
    <property type="molecule type" value="Genomic_DNA"/>
</dbReference>
<comment type="caution">
    <text evidence="1">The sequence shown here is derived from an EMBL/GenBank/DDBJ whole genome shotgun (WGS) entry which is preliminary data.</text>
</comment>
<dbReference type="STRING" id="2034155.BMI79_07455"/>
<sequence length="568" mass="61546">MDIITQGKDGVVLAGAEVFFNEVKVSSSDQNGVAQLSSLPADDKGFWVVKVKKAGYVTQAVKVAVQEKMPPLIVHLMPVTETKYIEDIEKAQGISSLTMDAHVILPEAALVYADGTPATGKARVELTPWDIDSDDLKAMPANGRAITADNQEVDLISAGLMAVAFYDEAGNALNLAEGKTATLQMSLPFSSIDGHDLSAGGAIPMWYFNESLGLWEETPDVKGSAVVVTRDGEKMLMVEATVPHFSSWNWDFKYESAGSTFLQCLDPASKPIACSITASVVLTDGSKLVKNSSIGAEGATVYNMPDRVKEITWEATGASAESQRLMGKVKNPLDMTGAGAALPGSISISLSAPYQYTAQCLLPDSVAVACKAKIALNGSAEIDEYSLPAEGAAIYTQQLPQQANWSAYQYISKGNGEIWKYTGEGSNVSLSENKLVMTFATPPEINQLQYSYVRCNPQAYDYNSGENVAIAQCDVTLMPQGRDQIDPVEIIPVTATIPTGVIYPISLRVEWLDMTYQYFNIQASNLDTLKNSDQCYFQSYDWMPFDDLLSHQIHDLSLNGYCGIVPMR</sequence>
<protein>
    <recommendedName>
        <fullName evidence="3">Carboxypeptidase regulatory-like domain-containing protein</fullName>
    </recommendedName>
</protein>